<evidence type="ECO:0000313" key="1">
    <source>
        <dbReference type="EMBL" id="PRY44969.1"/>
    </source>
</evidence>
<reference evidence="1 2" key="1">
    <citation type="submission" date="2018-03" db="EMBL/GenBank/DDBJ databases">
        <title>Genomic Encyclopedia of Archaeal and Bacterial Type Strains, Phase II (KMG-II): from individual species to whole genera.</title>
        <authorList>
            <person name="Goeker M."/>
        </authorList>
    </citation>
    <scope>NUCLEOTIDE SEQUENCE [LARGE SCALE GENOMIC DNA]</scope>
    <source>
        <strain evidence="1 2">DSM 44720</strain>
    </source>
</reference>
<dbReference type="Proteomes" id="UP000239494">
    <property type="component" value="Unassembled WGS sequence"/>
</dbReference>
<gene>
    <name evidence="1" type="ORF">CLV43_102534</name>
</gene>
<comment type="caution">
    <text evidence="1">The sequence shown here is derived from an EMBL/GenBank/DDBJ whole genome shotgun (WGS) entry which is preliminary data.</text>
</comment>
<dbReference type="AlphaFoldDB" id="A0A2T0TH65"/>
<name>A0A2T0TH65_9PSEU</name>
<dbReference type="EMBL" id="PVTF01000002">
    <property type="protein sequence ID" value="PRY44969.1"/>
    <property type="molecule type" value="Genomic_DNA"/>
</dbReference>
<evidence type="ECO:0000313" key="2">
    <source>
        <dbReference type="Proteomes" id="UP000239494"/>
    </source>
</evidence>
<organism evidence="1 2">
    <name type="scientific">Umezawaea tangerina</name>
    <dbReference type="NCBI Taxonomy" id="84725"/>
    <lineage>
        <taxon>Bacteria</taxon>
        <taxon>Bacillati</taxon>
        <taxon>Actinomycetota</taxon>
        <taxon>Actinomycetes</taxon>
        <taxon>Pseudonocardiales</taxon>
        <taxon>Pseudonocardiaceae</taxon>
        <taxon>Umezawaea</taxon>
    </lineage>
</organism>
<accession>A0A2T0TH65</accession>
<keyword evidence="2" id="KW-1185">Reference proteome</keyword>
<protein>
    <submittedName>
        <fullName evidence="1">Uncharacterized protein</fullName>
    </submittedName>
</protein>
<sequence length="45" mass="4769">MVLAWQEAVPDIVAQGNARTPLGRPAEPVEIAEAAAWRSATARPT</sequence>
<proteinExistence type="predicted"/>